<keyword evidence="1" id="KW-0175">Coiled coil</keyword>
<protein>
    <submittedName>
        <fullName evidence="3">Uncharacterized protein</fullName>
    </submittedName>
</protein>
<keyword evidence="4" id="KW-1185">Reference proteome</keyword>
<reference evidence="3 4" key="1">
    <citation type="submission" date="2017-04" db="EMBL/GenBank/DDBJ databases">
        <title>Draft genome sequence of Tuber borchii Vittad., a whitish edible truffle.</title>
        <authorList>
            <consortium name="DOE Joint Genome Institute"/>
            <person name="Murat C."/>
            <person name="Kuo A."/>
            <person name="Barry K.W."/>
            <person name="Clum A."/>
            <person name="Dockter R.B."/>
            <person name="Fauchery L."/>
            <person name="Iotti M."/>
            <person name="Kohler A."/>
            <person name="Labutti K."/>
            <person name="Lindquist E.A."/>
            <person name="Lipzen A."/>
            <person name="Ohm R.A."/>
            <person name="Wang M."/>
            <person name="Grigoriev I.V."/>
            <person name="Zambonelli A."/>
            <person name="Martin F.M."/>
        </authorList>
    </citation>
    <scope>NUCLEOTIDE SEQUENCE [LARGE SCALE GENOMIC DNA]</scope>
    <source>
        <strain evidence="3 4">Tbo3840</strain>
    </source>
</reference>
<feature type="region of interest" description="Disordered" evidence="2">
    <location>
        <begin position="38"/>
        <end position="102"/>
    </location>
</feature>
<dbReference type="EMBL" id="NESQ01000052">
    <property type="protein sequence ID" value="PUU81053.1"/>
    <property type="molecule type" value="Genomic_DNA"/>
</dbReference>
<evidence type="ECO:0000256" key="1">
    <source>
        <dbReference type="SAM" id="Coils"/>
    </source>
</evidence>
<evidence type="ECO:0000313" key="3">
    <source>
        <dbReference type="EMBL" id="PUU81053.1"/>
    </source>
</evidence>
<gene>
    <name evidence="3" type="ORF">B9Z19DRAFT_1191456</name>
</gene>
<evidence type="ECO:0000313" key="4">
    <source>
        <dbReference type="Proteomes" id="UP000244722"/>
    </source>
</evidence>
<name>A0A2T7A007_TUBBO</name>
<sequence length="102" mass="11096">MGNLCFRGESIRKIEVEIEGLRNDIARLDRDRKALEVKTEGGRTTAGDQTTTTTKRGTVGHHGGLGGHGDSKAIEELVPMRWKQGARKGKGSRGGRSRRLAV</sequence>
<accession>A0A2T7A007</accession>
<comment type="caution">
    <text evidence="3">The sequence shown here is derived from an EMBL/GenBank/DDBJ whole genome shotgun (WGS) entry which is preliminary data.</text>
</comment>
<dbReference type="OrthoDB" id="5428866at2759"/>
<feature type="compositionally biased region" description="Basic residues" evidence="2">
    <location>
        <begin position="84"/>
        <end position="102"/>
    </location>
</feature>
<feature type="compositionally biased region" description="Low complexity" evidence="2">
    <location>
        <begin position="42"/>
        <end position="57"/>
    </location>
</feature>
<dbReference type="Proteomes" id="UP000244722">
    <property type="component" value="Unassembled WGS sequence"/>
</dbReference>
<dbReference type="AlphaFoldDB" id="A0A2T7A007"/>
<organism evidence="3 4">
    <name type="scientific">Tuber borchii</name>
    <name type="common">White truffle</name>
    <dbReference type="NCBI Taxonomy" id="42251"/>
    <lineage>
        <taxon>Eukaryota</taxon>
        <taxon>Fungi</taxon>
        <taxon>Dikarya</taxon>
        <taxon>Ascomycota</taxon>
        <taxon>Pezizomycotina</taxon>
        <taxon>Pezizomycetes</taxon>
        <taxon>Pezizales</taxon>
        <taxon>Tuberaceae</taxon>
        <taxon>Tuber</taxon>
    </lineage>
</organism>
<evidence type="ECO:0000256" key="2">
    <source>
        <dbReference type="SAM" id="MobiDB-lite"/>
    </source>
</evidence>
<feature type="coiled-coil region" evidence="1">
    <location>
        <begin position="11"/>
        <end position="38"/>
    </location>
</feature>
<proteinExistence type="predicted"/>